<dbReference type="InterPro" id="IPR005358">
    <property type="entry name" value="Puta_zinc/iron-chelating_dom"/>
</dbReference>
<dbReference type="Pfam" id="PF00149">
    <property type="entry name" value="Metallophos"/>
    <property type="match status" value="1"/>
</dbReference>
<keyword evidence="2" id="KW-0378">Hydrolase</keyword>
<proteinExistence type="inferred from homology"/>
<dbReference type="SUPFAM" id="SSF56300">
    <property type="entry name" value="Metallo-dependent phosphatases"/>
    <property type="match status" value="1"/>
</dbReference>
<gene>
    <name evidence="6" type="ORF">NEPTK9_001278</name>
</gene>
<dbReference type="InterPro" id="IPR029052">
    <property type="entry name" value="Metallo-depent_PP-like"/>
</dbReference>
<dbReference type="EMBL" id="JAAEJV010000039">
    <property type="protein sequence ID" value="MBF5059761.1"/>
    <property type="molecule type" value="Genomic_DNA"/>
</dbReference>
<feature type="domain" description="Calcineurin-like phosphoesterase" evidence="5">
    <location>
        <begin position="3"/>
        <end position="227"/>
    </location>
</feature>
<reference evidence="6 7" key="1">
    <citation type="submission" date="2020-01" db="EMBL/GenBank/DDBJ databases">
        <title>Draft genome sequence of Cand. Neptunochlamydia vexilliferae K9.</title>
        <authorList>
            <person name="Schulz F."/>
            <person name="Koestlbacher S."/>
            <person name="Wascher F."/>
            <person name="Pizzetti I."/>
            <person name="Horn M."/>
        </authorList>
    </citation>
    <scope>NUCLEOTIDE SEQUENCE [LARGE SCALE GENOMIC DNA]</scope>
    <source>
        <strain evidence="6 7">K9</strain>
    </source>
</reference>
<evidence type="ECO:0000256" key="4">
    <source>
        <dbReference type="ARBA" id="ARBA00025742"/>
    </source>
</evidence>
<dbReference type="Pfam" id="PF03692">
    <property type="entry name" value="CxxCxxCC"/>
    <property type="match status" value="1"/>
</dbReference>
<protein>
    <recommendedName>
        <fullName evidence="5">Calcineurin-like phosphoesterase domain-containing protein</fullName>
    </recommendedName>
</protein>
<organism evidence="6 7">
    <name type="scientific">Candidatus Neptunichlamydia vexilliferae</name>
    <dbReference type="NCBI Taxonomy" id="1651774"/>
    <lineage>
        <taxon>Bacteria</taxon>
        <taxon>Pseudomonadati</taxon>
        <taxon>Chlamydiota</taxon>
        <taxon>Chlamydiia</taxon>
        <taxon>Parachlamydiales</taxon>
        <taxon>Simkaniaceae</taxon>
        <taxon>Candidatus Neptunichlamydia</taxon>
    </lineage>
</organism>
<dbReference type="PANTHER" id="PTHR42988:SF2">
    <property type="entry name" value="CYCLIC NUCLEOTIDE PHOSPHODIESTERASE CBUA0032-RELATED"/>
    <property type="match status" value="1"/>
</dbReference>
<name>A0ABS0B065_9BACT</name>
<keyword evidence="3" id="KW-0408">Iron</keyword>
<keyword evidence="1" id="KW-0479">Metal-binding</keyword>
<dbReference type="InterPro" id="IPR004843">
    <property type="entry name" value="Calcineurin-like_PHP"/>
</dbReference>
<comment type="caution">
    <text evidence="6">The sequence shown here is derived from an EMBL/GenBank/DDBJ whole genome shotgun (WGS) entry which is preliminary data.</text>
</comment>
<keyword evidence="7" id="KW-1185">Reference proteome</keyword>
<dbReference type="Gene3D" id="3.60.21.10">
    <property type="match status" value="1"/>
</dbReference>
<dbReference type="Proteomes" id="UP001194714">
    <property type="component" value="Unassembled WGS sequence"/>
</dbReference>
<evidence type="ECO:0000259" key="5">
    <source>
        <dbReference type="Pfam" id="PF00149"/>
    </source>
</evidence>
<evidence type="ECO:0000313" key="6">
    <source>
        <dbReference type="EMBL" id="MBF5059761.1"/>
    </source>
</evidence>
<evidence type="ECO:0000313" key="7">
    <source>
        <dbReference type="Proteomes" id="UP001194714"/>
    </source>
</evidence>
<dbReference type="PANTHER" id="PTHR42988">
    <property type="entry name" value="PHOSPHOHYDROLASE"/>
    <property type="match status" value="1"/>
</dbReference>
<evidence type="ECO:0000256" key="2">
    <source>
        <dbReference type="ARBA" id="ARBA00022801"/>
    </source>
</evidence>
<accession>A0ABS0B065</accession>
<dbReference type="InterPro" id="IPR050884">
    <property type="entry name" value="CNP_phosphodiesterase-III"/>
</dbReference>
<comment type="similarity">
    <text evidence="4">Belongs to the cyclic nucleotide phosphodiesterase class-III family.</text>
</comment>
<sequence>MTRIAHISDLHFSRFSLAPTQFLSKRWLGNLNLLMNRSKDYLNERPWSLIPTFKKEGITHVIISGDLTTTSSDAEYTLAKNFVDALKKEGMTVFLIPGNHDHYTKKADRTKRFYNYFPMPESQEGFSLEKHGVTALPLTEGWNLVLLDTSYASALTSSNGFFSPALEKNLQALLQKLNPEEQVILVNHFPFFQHERPKRRLIRGEKLREMIASHPNITLYLHGHTHRRTIADLRPNGLPLIFDSGSTGHKKGSWNQLDLEQTSLKLTSHRWKEGWSIIDTQSFTFKTKPWYHPGLRFKCTGCGKCCTGSGFVWLQEEDIETLSAHLDLPREAFLKKYTRQVGRDLALIDDPGSDDCIFLKDKKFCAAYEARPKQCRTFPWWKGNLESPAQWEEAKKYCEGIDHEEAPLISVAEIKKHLD</sequence>
<evidence type="ECO:0000256" key="1">
    <source>
        <dbReference type="ARBA" id="ARBA00022723"/>
    </source>
</evidence>
<dbReference type="RefSeq" id="WP_228547070.1">
    <property type="nucleotide sequence ID" value="NZ_JAAEJV010000039.1"/>
</dbReference>
<evidence type="ECO:0000256" key="3">
    <source>
        <dbReference type="ARBA" id="ARBA00023004"/>
    </source>
</evidence>